<feature type="region of interest" description="Disordered" evidence="3">
    <location>
        <begin position="422"/>
        <end position="442"/>
    </location>
</feature>
<sequence>MADAPNAAPTAGPPAPPATPEIPAGMPDENSLVYGDAVLADPHAVYARMRSECPLHQDVIQGGGKVLVPTRYDDVRALLAESRLLRSFAVEDPGAFQGHLGNSDPPRHTRLRRLTAKALTPKRVERLRPAVERLADGLLDALAGRPQADLVAEYTHPLAALAGAELFGIGEADAEEFHGCWDAMAAFPESTSFPEFQAATDRLGRLFARLFADRREQPSDDLLSALVHARSGEDRLTDGELEQTAVFLVIASDKTVPAMLASAMLALLDHADQLDLLRSRPELLRGAVEECLRYEAPVALTNPLRAGEPMSVGDRELAAGDLVQLALIAANRDPERFADPDRLDITRPVGGHVSFGHGIHMCLGAQLARMTGEVALGRLIDRFPALRLAHDDPAQDAVWSREHVMRRLSALHVGLGEAAPAGSAAAPVASATSAHPTGADPT</sequence>
<dbReference type="RefSeq" id="WP_249628587.1">
    <property type="nucleotide sequence ID" value="NZ_JBHTCK010000012.1"/>
</dbReference>
<evidence type="ECO:0000256" key="2">
    <source>
        <dbReference type="RuleBase" id="RU000461"/>
    </source>
</evidence>
<comment type="caution">
    <text evidence="4">The sequence shown here is derived from an EMBL/GenBank/DDBJ whole genome shotgun (WGS) entry which is preliminary data.</text>
</comment>
<feature type="compositionally biased region" description="Low complexity" evidence="3">
    <location>
        <begin position="422"/>
        <end position="436"/>
    </location>
</feature>
<accession>A0ABW2MKX9</accession>
<dbReference type="PROSITE" id="PS00086">
    <property type="entry name" value="CYTOCHROME_P450"/>
    <property type="match status" value="1"/>
</dbReference>
<dbReference type="Proteomes" id="UP001596509">
    <property type="component" value="Unassembled WGS sequence"/>
</dbReference>
<dbReference type="InterPro" id="IPR017972">
    <property type="entry name" value="Cyt_P450_CS"/>
</dbReference>
<dbReference type="EMBL" id="JBHTCK010000012">
    <property type="protein sequence ID" value="MFC7355561.1"/>
    <property type="molecule type" value="Genomic_DNA"/>
</dbReference>
<dbReference type="PRINTS" id="PR00359">
    <property type="entry name" value="BP450"/>
</dbReference>
<name>A0ABW2MKX9_9ACTN</name>
<evidence type="ECO:0000313" key="5">
    <source>
        <dbReference type="Proteomes" id="UP001596509"/>
    </source>
</evidence>
<keyword evidence="2" id="KW-0479">Metal-binding</keyword>
<dbReference type="InterPro" id="IPR036396">
    <property type="entry name" value="Cyt_P450_sf"/>
</dbReference>
<keyword evidence="5" id="KW-1185">Reference proteome</keyword>
<dbReference type="PANTHER" id="PTHR46696">
    <property type="entry name" value="P450, PUTATIVE (EUROFUNG)-RELATED"/>
    <property type="match status" value="1"/>
</dbReference>
<keyword evidence="2" id="KW-0560">Oxidoreductase</keyword>
<keyword evidence="2" id="KW-0503">Monooxygenase</keyword>
<comment type="similarity">
    <text evidence="1 2">Belongs to the cytochrome P450 family.</text>
</comment>
<gene>
    <name evidence="4" type="ORF">ACFQW9_33435</name>
</gene>
<reference evidence="5" key="1">
    <citation type="journal article" date="2019" name="Int. J. Syst. Evol. Microbiol.">
        <title>The Global Catalogue of Microorganisms (GCM) 10K type strain sequencing project: providing services to taxonomists for standard genome sequencing and annotation.</title>
        <authorList>
            <consortium name="The Broad Institute Genomics Platform"/>
            <consortium name="The Broad Institute Genome Sequencing Center for Infectious Disease"/>
            <person name="Wu L."/>
            <person name="Ma J."/>
        </authorList>
    </citation>
    <scope>NUCLEOTIDE SEQUENCE [LARGE SCALE GENOMIC DNA]</scope>
    <source>
        <strain evidence="5">ICMP 19430</strain>
    </source>
</reference>
<feature type="compositionally biased region" description="Low complexity" evidence="3">
    <location>
        <begin position="1"/>
        <end position="10"/>
    </location>
</feature>
<feature type="compositionally biased region" description="Pro residues" evidence="3">
    <location>
        <begin position="11"/>
        <end position="20"/>
    </location>
</feature>
<dbReference type="InterPro" id="IPR002397">
    <property type="entry name" value="Cyt_P450_B"/>
</dbReference>
<feature type="region of interest" description="Disordered" evidence="3">
    <location>
        <begin position="1"/>
        <end position="29"/>
    </location>
</feature>
<keyword evidence="2" id="KW-0349">Heme</keyword>
<evidence type="ECO:0000313" key="4">
    <source>
        <dbReference type="EMBL" id="MFC7355561.1"/>
    </source>
</evidence>
<evidence type="ECO:0000256" key="1">
    <source>
        <dbReference type="ARBA" id="ARBA00010617"/>
    </source>
</evidence>
<keyword evidence="2" id="KW-0408">Iron</keyword>
<organism evidence="4 5">
    <name type="scientific">Streptomyces caviscabies</name>
    <dbReference type="NCBI Taxonomy" id="90079"/>
    <lineage>
        <taxon>Bacteria</taxon>
        <taxon>Bacillati</taxon>
        <taxon>Actinomycetota</taxon>
        <taxon>Actinomycetes</taxon>
        <taxon>Kitasatosporales</taxon>
        <taxon>Streptomycetaceae</taxon>
        <taxon>Streptomyces</taxon>
    </lineage>
</organism>
<evidence type="ECO:0000256" key="3">
    <source>
        <dbReference type="SAM" id="MobiDB-lite"/>
    </source>
</evidence>
<dbReference type="Gene3D" id="1.10.630.10">
    <property type="entry name" value="Cytochrome P450"/>
    <property type="match status" value="1"/>
</dbReference>
<dbReference type="InterPro" id="IPR001128">
    <property type="entry name" value="Cyt_P450"/>
</dbReference>
<dbReference type="SUPFAM" id="SSF48264">
    <property type="entry name" value="Cytochrome P450"/>
    <property type="match status" value="1"/>
</dbReference>
<proteinExistence type="inferred from homology"/>
<dbReference type="Pfam" id="PF00067">
    <property type="entry name" value="p450"/>
    <property type="match status" value="1"/>
</dbReference>
<dbReference type="CDD" id="cd11029">
    <property type="entry name" value="CYP107-like"/>
    <property type="match status" value="1"/>
</dbReference>
<protein>
    <submittedName>
        <fullName evidence="4">Cytochrome P450</fullName>
    </submittedName>
</protein>
<dbReference type="PANTHER" id="PTHR46696:SF1">
    <property type="entry name" value="CYTOCHROME P450 YJIB-RELATED"/>
    <property type="match status" value="1"/>
</dbReference>